<dbReference type="Proteomes" id="UP000193427">
    <property type="component" value="Chromosome"/>
</dbReference>
<accession>A0A1W6LBK6</accession>
<dbReference type="RefSeq" id="WP_085751924.1">
    <property type="nucleotide sequence ID" value="NZ_BSPR01000011.1"/>
</dbReference>
<dbReference type="SUPFAM" id="SSF159275">
    <property type="entry name" value="PA1994-like"/>
    <property type="match status" value="1"/>
</dbReference>
<reference evidence="1 2" key="1">
    <citation type="submission" date="2016-04" db="EMBL/GenBank/DDBJ databases">
        <title>Complete genome sequence of natural rubber-degrading, novel Gram-negative bacterium, Rhizobacter gummiphilus strain NS21.</title>
        <authorList>
            <person name="Tabata M."/>
            <person name="Kasai D."/>
            <person name="Fukuda M."/>
        </authorList>
    </citation>
    <scope>NUCLEOTIDE SEQUENCE [LARGE SCALE GENOMIC DNA]</scope>
    <source>
        <strain evidence="1 2">NS21</strain>
    </source>
</reference>
<name>A0A1W6LBK6_9BURK</name>
<dbReference type="Pfam" id="PF06475">
    <property type="entry name" value="Glycolipid_bind"/>
    <property type="match status" value="1"/>
</dbReference>
<sequence>MGMLVWEWLERPGLDVAVVSREPGGFHVVEGHAVVAWDGDTLDLRYQLTCDPDWVFRDVTLRTALGSTMHHLTLCHDEAGWWADGQARPDLAAAVDIDIMATPLTNTLPIRRSAWTPGQRHDFTMAYIRLPELVVVPVAQRYTALEPGHFRYELVPGASYAAPSEAPGYHRVDDGFTAELEVDADGFVLHYPPYWRRRPAA</sequence>
<keyword evidence="2" id="KW-1185">Reference proteome</keyword>
<dbReference type="EMBL" id="CP015118">
    <property type="protein sequence ID" value="ARN21632.1"/>
    <property type="molecule type" value="Genomic_DNA"/>
</dbReference>
<evidence type="ECO:0000313" key="1">
    <source>
        <dbReference type="EMBL" id="ARN21632.1"/>
    </source>
</evidence>
<dbReference type="OrthoDB" id="9814791at2"/>
<dbReference type="KEGG" id="rgu:A4W93_17990"/>
<dbReference type="AlphaFoldDB" id="A0A1W6LBK6"/>
<proteinExistence type="predicted"/>
<dbReference type="STRING" id="946333.A4W93_17990"/>
<protein>
    <submittedName>
        <fullName evidence="1">Uncharacterized protein</fullName>
    </submittedName>
</protein>
<evidence type="ECO:0000313" key="2">
    <source>
        <dbReference type="Proteomes" id="UP000193427"/>
    </source>
</evidence>
<organism evidence="1 2">
    <name type="scientific">Piscinibacter gummiphilus</name>
    <dbReference type="NCBI Taxonomy" id="946333"/>
    <lineage>
        <taxon>Bacteria</taxon>
        <taxon>Pseudomonadati</taxon>
        <taxon>Pseudomonadota</taxon>
        <taxon>Betaproteobacteria</taxon>
        <taxon>Burkholderiales</taxon>
        <taxon>Sphaerotilaceae</taxon>
        <taxon>Piscinibacter</taxon>
    </lineage>
</organism>
<dbReference type="InterPro" id="IPR009467">
    <property type="entry name" value="Glycolipid-bd_prot_put"/>
</dbReference>
<gene>
    <name evidence="1" type="ORF">A4W93_17990</name>
</gene>